<dbReference type="Gene3D" id="3.30.40.10">
    <property type="entry name" value="Zinc/RING finger domain, C3HC4 (zinc finger)"/>
    <property type="match status" value="1"/>
</dbReference>
<dbReference type="GO" id="GO:0008270">
    <property type="term" value="F:zinc ion binding"/>
    <property type="evidence" value="ECO:0007669"/>
    <property type="project" value="UniProtKB-KW"/>
</dbReference>
<evidence type="ECO:0000256" key="13">
    <source>
        <dbReference type="SAM" id="MobiDB-lite"/>
    </source>
</evidence>
<organism evidence="16">
    <name type="scientific">Micromonas pusilla (strain CCMP1545)</name>
    <name type="common">Picoplanktonic green alga</name>
    <dbReference type="NCBI Taxonomy" id="564608"/>
    <lineage>
        <taxon>Eukaryota</taxon>
        <taxon>Viridiplantae</taxon>
        <taxon>Chlorophyta</taxon>
        <taxon>Mamiellophyceae</taxon>
        <taxon>Mamiellales</taxon>
        <taxon>Mamiellaceae</taxon>
        <taxon>Micromonas</taxon>
    </lineage>
</organism>
<keyword evidence="4" id="KW-0808">Transferase</keyword>
<dbReference type="EC" id="2.3.2.27" evidence="3"/>
<evidence type="ECO:0000313" key="16">
    <source>
        <dbReference type="Proteomes" id="UP000001876"/>
    </source>
</evidence>
<dbReference type="PROSITE" id="PS50089">
    <property type="entry name" value="ZF_RING_2"/>
    <property type="match status" value="1"/>
</dbReference>
<keyword evidence="5" id="KW-0812">Transmembrane</keyword>
<dbReference type="GO" id="GO:0016567">
    <property type="term" value="P:protein ubiquitination"/>
    <property type="evidence" value="ECO:0007669"/>
    <property type="project" value="TreeGrafter"/>
</dbReference>
<dbReference type="STRING" id="564608.C1MLW7"/>
<gene>
    <name evidence="15" type="ORF">MICPUCDRAFT_25704</name>
</gene>
<dbReference type="InterPro" id="IPR013083">
    <property type="entry name" value="Znf_RING/FYVE/PHD"/>
</dbReference>
<dbReference type="GeneID" id="9682275"/>
<evidence type="ECO:0000256" key="2">
    <source>
        <dbReference type="ARBA" id="ARBA00004141"/>
    </source>
</evidence>
<dbReference type="AlphaFoldDB" id="C1MLW7"/>
<dbReference type="PANTHER" id="PTHR45977">
    <property type="entry name" value="TARGET OF ERK KINASE MPK-1"/>
    <property type="match status" value="1"/>
</dbReference>
<evidence type="ECO:0000259" key="14">
    <source>
        <dbReference type="PROSITE" id="PS50089"/>
    </source>
</evidence>
<keyword evidence="6" id="KW-0479">Metal-binding</keyword>
<evidence type="ECO:0000256" key="9">
    <source>
        <dbReference type="ARBA" id="ARBA00022833"/>
    </source>
</evidence>
<feature type="compositionally biased region" description="Acidic residues" evidence="13">
    <location>
        <begin position="192"/>
        <end position="219"/>
    </location>
</feature>
<dbReference type="Proteomes" id="UP000001876">
    <property type="component" value="Unassembled WGS sequence"/>
</dbReference>
<keyword evidence="8" id="KW-0833">Ubl conjugation pathway</keyword>
<dbReference type="GO" id="GO:0016020">
    <property type="term" value="C:membrane"/>
    <property type="evidence" value="ECO:0007669"/>
    <property type="project" value="UniProtKB-SubCell"/>
</dbReference>
<dbReference type="Pfam" id="PF13639">
    <property type="entry name" value="zf-RING_2"/>
    <property type="match status" value="1"/>
</dbReference>
<name>C1MLW7_MICPC</name>
<comment type="subcellular location">
    <subcellularLocation>
        <location evidence="2">Membrane</location>
        <topology evidence="2">Multi-pass membrane protein</topology>
    </subcellularLocation>
</comment>
<evidence type="ECO:0000313" key="15">
    <source>
        <dbReference type="EMBL" id="EEH58937.1"/>
    </source>
</evidence>
<keyword evidence="7 12" id="KW-0863">Zinc-finger</keyword>
<dbReference type="EMBL" id="GG663737">
    <property type="protein sequence ID" value="EEH58937.1"/>
    <property type="molecule type" value="Genomic_DNA"/>
</dbReference>
<reference evidence="15 16" key="1">
    <citation type="journal article" date="2009" name="Science">
        <title>Green evolution and dynamic adaptations revealed by genomes of the marine picoeukaryotes Micromonas.</title>
        <authorList>
            <person name="Worden A.Z."/>
            <person name="Lee J.H."/>
            <person name="Mock T."/>
            <person name="Rouze P."/>
            <person name="Simmons M.P."/>
            <person name="Aerts A.L."/>
            <person name="Allen A.E."/>
            <person name="Cuvelier M.L."/>
            <person name="Derelle E."/>
            <person name="Everett M.V."/>
            <person name="Foulon E."/>
            <person name="Grimwood J."/>
            <person name="Gundlach H."/>
            <person name="Henrissat B."/>
            <person name="Napoli C."/>
            <person name="McDonald S.M."/>
            <person name="Parker M.S."/>
            <person name="Rombauts S."/>
            <person name="Salamov A."/>
            <person name="Von Dassow P."/>
            <person name="Badger J.H."/>
            <person name="Coutinho P.M."/>
            <person name="Demir E."/>
            <person name="Dubchak I."/>
            <person name="Gentemann C."/>
            <person name="Eikrem W."/>
            <person name="Gready J.E."/>
            <person name="John U."/>
            <person name="Lanier W."/>
            <person name="Lindquist E.A."/>
            <person name="Lucas S."/>
            <person name="Mayer K.F."/>
            <person name="Moreau H."/>
            <person name="Not F."/>
            <person name="Otillar R."/>
            <person name="Panaud O."/>
            <person name="Pangilinan J."/>
            <person name="Paulsen I."/>
            <person name="Piegu B."/>
            <person name="Poliakov A."/>
            <person name="Robbens S."/>
            <person name="Schmutz J."/>
            <person name="Toulza E."/>
            <person name="Wyss T."/>
            <person name="Zelensky A."/>
            <person name="Zhou K."/>
            <person name="Armbrust E.V."/>
            <person name="Bhattacharya D."/>
            <person name="Goodenough U.W."/>
            <person name="Van de Peer Y."/>
            <person name="Grigoriev I.V."/>
        </authorList>
    </citation>
    <scope>NUCLEOTIDE SEQUENCE [LARGE SCALE GENOMIC DNA]</scope>
    <source>
        <strain evidence="15 16">CCMP1545</strain>
    </source>
</reference>
<accession>C1MLW7</accession>
<sequence>MTRVERECCDMRERTLVLRTTTFESREDKDERVEAYKEKYGTRHDMHEAMTAQMHMQHVLLWRSLHVSDLPPSQTNEGVRLAAIMLQQSEARMSNSYRAVDDAMRAFEARLPTNALTSMCETIPAAGAHAIPGFENRTPEELVCSICLCQVEEVGTVVCTLTCGHAFHLECLESWLHGNPTCPMCRHPVGKDEEEEEDEEEDDEDDGEVVVEDEDDEDDDRRSAFDDDEVGILR</sequence>
<evidence type="ECO:0000256" key="7">
    <source>
        <dbReference type="ARBA" id="ARBA00022771"/>
    </source>
</evidence>
<dbReference type="GO" id="GO:0061630">
    <property type="term" value="F:ubiquitin protein ligase activity"/>
    <property type="evidence" value="ECO:0007669"/>
    <property type="project" value="UniProtKB-EC"/>
</dbReference>
<keyword evidence="11" id="KW-0472">Membrane</keyword>
<dbReference type="SMART" id="SM00184">
    <property type="entry name" value="RING"/>
    <property type="match status" value="1"/>
</dbReference>
<dbReference type="GO" id="GO:0006511">
    <property type="term" value="P:ubiquitin-dependent protein catabolic process"/>
    <property type="evidence" value="ECO:0007669"/>
    <property type="project" value="TreeGrafter"/>
</dbReference>
<evidence type="ECO:0000256" key="12">
    <source>
        <dbReference type="PROSITE-ProRule" id="PRU00175"/>
    </source>
</evidence>
<dbReference type="SMART" id="SM01197">
    <property type="entry name" value="FANCL_C"/>
    <property type="match status" value="1"/>
</dbReference>
<feature type="region of interest" description="Disordered" evidence="13">
    <location>
        <begin position="188"/>
        <end position="234"/>
    </location>
</feature>
<evidence type="ECO:0000256" key="4">
    <source>
        <dbReference type="ARBA" id="ARBA00022679"/>
    </source>
</evidence>
<evidence type="ECO:0000256" key="5">
    <source>
        <dbReference type="ARBA" id="ARBA00022692"/>
    </source>
</evidence>
<evidence type="ECO:0000256" key="10">
    <source>
        <dbReference type="ARBA" id="ARBA00022989"/>
    </source>
</evidence>
<protein>
    <recommendedName>
        <fullName evidence="3">RING-type E3 ubiquitin transferase</fullName>
        <ecNumber evidence="3">2.3.2.27</ecNumber>
    </recommendedName>
</protein>
<evidence type="ECO:0000256" key="11">
    <source>
        <dbReference type="ARBA" id="ARBA00023136"/>
    </source>
</evidence>
<dbReference type="OrthoDB" id="551663at2759"/>
<evidence type="ECO:0000256" key="6">
    <source>
        <dbReference type="ARBA" id="ARBA00022723"/>
    </source>
</evidence>
<evidence type="ECO:0000256" key="8">
    <source>
        <dbReference type="ARBA" id="ARBA00022786"/>
    </source>
</evidence>
<dbReference type="SUPFAM" id="SSF57850">
    <property type="entry name" value="RING/U-box"/>
    <property type="match status" value="1"/>
</dbReference>
<dbReference type="RefSeq" id="XP_003057292.1">
    <property type="nucleotide sequence ID" value="XM_003057246.1"/>
</dbReference>
<dbReference type="KEGG" id="mpp:MICPUCDRAFT_25704"/>
<proteinExistence type="predicted"/>
<dbReference type="InterPro" id="IPR001841">
    <property type="entry name" value="Znf_RING"/>
</dbReference>
<keyword evidence="9" id="KW-0862">Zinc</keyword>
<evidence type="ECO:0000256" key="1">
    <source>
        <dbReference type="ARBA" id="ARBA00000900"/>
    </source>
</evidence>
<feature type="domain" description="RING-type" evidence="14">
    <location>
        <begin position="144"/>
        <end position="186"/>
    </location>
</feature>
<evidence type="ECO:0000256" key="3">
    <source>
        <dbReference type="ARBA" id="ARBA00012483"/>
    </source>
</evidence>
<dbReference type="PANTHER" id="PTHR45977:SF4">
    <property type="entry name" value="RING-TYPE DOMAIN-CONTAINING PROTEIN"/>
    <property type="match status" value="1"/>
</dbReference>
<comment type="catalytic activity">
    <reaction evidence="1">
        <text>S-ubiquitinyl-[E2 ubiquitin-conjugating enzyme]-L-cysteine + [acceptor protein]-L-lysine = [E2 ubiquitin-conjugating enzyme]-L-cysteine + N(6)-ubiquitinyl-[acceptor protein]-L-lysine.</text>
        <dbReference type="EC" id="2.3.2.27"/>
    </reaction>
</comment>
<keyword evidence="16" id="KW-1185">Reference proteome</keyword>
<dbReference type="eggNOG" id="KOG0800">
    <property type="taxonomic scope" value="Eukaryota"/>
</dbReference>
<keyword evidence="10" id="KW-1133">Transmembrane helix</keyword>